<proteinExistence type="inferred from homology"/>
<comment type="cofactor">
    <cofactor evidence="1">
        <name>Zn(2+)</name>
        <dbReference type="ChEBI" id="CHEBI:29105"/>
    </cofactor>
</comment>
<reference evidence="7" key="1">
    <citation type="submission" date="2020-01" db="EMBL/GenBank/DDBJ databases">
        <title>Genome Sequencing of Three Apophysomyces-Like Fungal Strains Confirms a Novel Fungal Genus in the Mucoromycota with divergent Burkholderia-like Endosymbiotic Bacteria.</title>
        <authorList>
            <person name="Stajich J.E."/>
            <person name="Macias A.M."/>
            <person name="Carter-House D."/>
            <person name="Lovett B."/>
            <person name="Kasson L.R."/>
            <person name="Berry K."/>
            <person name="Grigoriev I."/>
            <person name="Chang Y."/>
            <person name="Spatafora J."/>
            <person name="Kasson M.T."/>
        </authorList>
    </citation>
    <scope>NUCLEOTIDE SEQUENCE</scope>
    <source>
        <strain evidence="7">NRRL A-21654</strain>
    </source>
</reference>
<accession>A0A8H7BJ85</accession>
<keyword evidence="3" id="KW-0479">Metal-binding</keyword>
<comment type="caution">
    <text evidence="7">The sequence shown here is derived from an EMBL/GenBank/DDBJ whole genome shotgun (WGS) entry which is preliminary data.</text>
</comment>
<dbReference type="PANTHER" id="PTHR30096">
    <property type="entry name" value="4,5-DOPA DIOXYGENASE EXTRADIOL-LIKE PROTEIN"/>
    <property type="match status" value="1"/>
</dbReference>
<evidence type="ECO:0000256" key="3">
    <source>
        <dbReference type="ARBA" id="ARBA00022723"/>
    </source>
</evidence>
<dbReference type="AlphaFoldDB" id="A0A8H7BJ85"/>
<sequence>MASNPDIPIVEVSTFAHEDLKLHTKLGEALAPLRDQGVVIIGSGSAVHNLRYLRSHDPSILPDYVVEFDKLLEKYATELKGDERKTKANTLDEHPYYRDCHPTAEHLVPFHTAAGAAGEDTGIKLVEEYVSTLSWSSYGFGLAADTKLPNYAS</sequence>
<dbReference type="PANTHER" id="PTHR30096:SF0">
    <property type="entry name" value="4,5-DOPA DIOXYGENASE EXTRADIOL-LIKE PROTEIN"/>
    <property type="match status" value="1"/>
</dbReference>
<dbReference type="GO" id="GO:0008270">
    <property type="term" value="F:zinc ion binding"/>
    <property type="evidence" value="ECO:0007669"/>
    <property type="project" value="InterPro"/>
</dbReference>
<dbReference type="SUPFAM" id="SSF53213">
    <property type="entry name" value="LigB-like"/>
    <property type="match status" value="1"/>
</dbReference>
<dbReference type="Proteomes" id="UP000605846">
    <property type="component" value="Unassembled WGS sequence"/>
</dbReference>
<dbReference type="GO" id="GO:0016702">
    <property type="term" value="F:oxidoreductase activity, acting on single donors with incorporation of molecular oxygen, incorporation of two atoms of oxygen"/>
    <property type="evidence" value="ECO:0007669"/>
    <property type="project" value="UniProtKB-ARBA"/>
</dbReference>
<dbReference type="Gene3D" id="3.40.830.10">
    <property type="entry name" value="LigB-like"/>
    <property type="match status" value="1"/>
</dbReference>
<evidence type="ECO:0000313" key="7">
    <source>
        <dbReference type="EMBL" id="KAF7722135.1"/>
    </source>
</evidence>
<evidence type="ECO:0000259" key="6">
    <source>
        <dbReference type="Pfam" id="PF02900"/>
    </source>
</evidence>
<dbReference type="OrthoDB" id="7396853at2759"/>
<comment type="similarity">
    <text evidence="2">Belongs to the DODA-type extradiol aromatic ring-opening dioxygenase family.</text>
</comment>
<evidence type="ECO:0000256" key="2">
    <source>
        <dbReference type="ARBA" id="ARBA00007581"/>
    </source>
</evidence>
<feature type="domain" description="Extradiol ring-cleavage dioxygenase class III enzyme subunit B" evidence="6">
    <location>
        <begin position="4"/>
        <end position="139"/>
    </location>
</feature>
<dbReference type="Pfam" id="PF02900">
    <property type="entry name" value="LigB"/>
    <property type="match status" value="1"/>
</dbReference>
<dbReference type="GO" id="GO:0008198">
    <property type="term" value="F:ferrous iron binding"/>
    <property type="evidence" value="ECO:0007669"/>
    <property type="project" value="InterPro"/>
</dbReference>
<protein>
    <recommendedName>
        <fullName evidence="6">Extradiol ring-cleavage dioxygenase class III enzyme subunit B domain-containing protein</fullName>
    </recommendedName>
</protein>
<evidence type="ECO:0000256" key="4">
    <source>
        <dbReference type="ARBA" id="ARBA00022833"/>
    </source>
</evidence>
<dbReference type="EMBL" id="JABAYA010000212">
    <property type="protein sequence ID" value="KAF7722135.1"/>
    <property type="molecule type" value="Genomic_DNA"/>
</dbReference>
<dbReference type="InterPro" id="IPR004183">
    <property type="entry name" value="Xdiol_dOase_suB"/>
</dbReference>
<gene>
    <name evidence="7" type="ORF">EC973_003679</name>
</gene>
<name>A0A8H7BJ85_9FUNG</name>
<organism evidence="7 8">
    <name type="scientific">Apophysomyces ossiformis</name>
    <dbReference type="NCBI Taxonomy" id="679940"/>
    <lineage>
        <taxon>Eukaryota</taxon>
        <taxon>Fungi</taxon>
        <taxon>Fungi incertae sedis</taxon>
        <taxon>Mucoromycota</taxon>
        <taxon>Mucoromycotina</taxon>
        <taxon>Mucoromycetes</taxon>
        <taxon>Mucorales</taxon>
        <taxon>Mucorineae</taxon>
        <taxon>Mucoraceae</taxon>
        <taxon>Apophysomyces</taxon>
    </lineage>
</organism>
<keyword evidence="5" id="KW-0560">Oxidoreductase</keyword>
<dbReference type="InterPro" id="IPR014436">
    <property type="entry name" value="Extradiol_dOase_DODA"/>
</dbReference>
<dbReference type="CDD" id="cd07363">
    <property type="entry name" value="45_DOPA_Dioxygenase"/>
    <property type="match status" value="1"/>
</dbReference>
<evidence type="ECO:0000256" key="1">
    <source>
        <dbReference type="ARBA" id="ARBA00001947"/>
    </source>
</evidence>
<evidence type="ECO:0000313" key="8">
    <source>
        <dbReference type="Proteomes" id="UP000605846"/>
    </source>
</evidence>
<evidence type="ECO:0000256" key="5">
    <source>
        <dbReference type="ARBA" id="ARBA00023002"/>
    </source>
</evidence>
<keyword evidence="8" id="KW-1185">Reference proteome</keyword>
<keyword evidence="4" id="KW-0862">Zinc</keyword>